<dbReference type="RefSeq" id="XP_066079758.1">
    <property type="nucleotide sequence ID" value="XM_066223661.1"/>
</dbReference>
<evidence type="ECO:0000256" key="8">
    <source>
        <dbReference type="ARBA" id="ARBA00023163"/>
    </source>
</evidence>
<keyword evidence="13" id="KW-1185">Reference proteome</keyword>
<dbReference type="PANTHER" id="PTHR46367:SF1">
    <property type="entry name" value="ATAXIN-7-LIKE PROTEIN 3"/>
    <property type="match status" value="1"/>
</dbReference>
<evidence type="ECO:0000256" key="6">
    <source>
        <dbReference type="ARBA" id="ARBA00023015"/>
    </source>
</evidence>
<evidence type="ECO:0000256" key="3">
    <source>
        <dbReference type="ARBA" id="ARBA00022771"/>
    </source>
</evidence>
<dbReference type="GO" id="GO:0000124">
    <property type="term" value="C:SAGA complex"/>
    <property type="evidence" value="ECO:0007669"/>
    <property type="project" value="TreeGrafter"/>
</dbReference>
<proteinExistence type="inferred from homology"/>
<dbReference type="GO" id="GO:0003713">
    <property type="term" value="F:transcription coactivator activity"/>
    <property type="evidence" value="ECO:0007669"/>
    <property type="project" value="TreeGrafter"/>
</dbReference>
<feature type="compositionally biased region" description="Acidic residues" evidence="11">
    <location>
        <begin position="339"/>
        <end position="348"/>
    </location>
</feature>
<feature type="region of interest" description="Disordered" evidence="11">
    <location>
        <begin position="144"/>
        <end position="348"/>
    </location>
</feature>
<feature type="compositionally biased region" description="Polar residues" evidence="11">
    <location>
        <begin position="216"/>
        <end position="227"/>
    </location>
</feature>
<dbReference type="GeneID" id="91098628"/>
<sequence length="348" mass="35150">MDRKTEISIASNAILDEMINDLILSTAMSAHREIKRGRVVCGTCGTKCRSHAPLPLSSHASSSSSSLNANQSAPPSRGPSPQPSIDGLPAIRTGGYMVGPEKGTGGSTGIGSGSGRIDSNGNTFFECLVCGRSVASNRYAPHLSSCLGLNGSTRRGAARSATNRARLGNNDRSSPSPYVMGSSKNGGDGGSENGDWERGSDGDSVNGKKKKKLITGVSSSASITASAKRNKSPIKGSSIPKKPKIGPGSTTNSGSATPTPSFKQALPPSKLGRPPTNRPIDISRTPSSSPEKSVISISSSGGGGGGTTGRKTLPGQGQDPNYGGIGSGENASAAAGGDESSDGEVDDY</sequence>
<gene>
    <name evidence="12" type="ORF">L201_007960</name>
</gene>
<evidence type="ECO:0000313" key="12">
    <source>
        <dbReference type="EMBL" id="WWC92996.1"/>
    </source>
</evidence>
<evidence type="ECO:0000256" key="4">
    <source>
        <dbReference type="ARBA" id="ARBA00022833"/>
    </source>
</evidence>
<evidence type="ECO:0000256" key="5">
    <source>
        <dbReference type="ARBA" id="ARBA00022853"/>
    </source>
</evidence>
<dbReference type="GO" id="GO:0008270">
    <property type="term" value="F:zinc ion binding"/>
    <property type="evidence" value="ECO:0007669"/>
    <property type="project" value="UniProtKB-KW"/>
</dbReference>
<keyword evidence="7 10" id="KW-0010">Activator</keyword>
<dbReference type="GO" id="GO:0071819">
    <property type="term" value="C:DUBm complex"/>
    <property type="evidence" value="ECO:0007669"/>
    <property type="project" value="TreeGrafter"/>
</dbReference>
<comment type="subcellular location">
    <subcellularLocation>
        <location evidence="1 10">Nucleus</location>
    </subcellularLocation>
</comment>
<dbReference type="Pfam" id="PF08209">
    <property type="entry name" value="Sgf11"/>
    <property type="match status" value="1"/>
</dbReference>
<accession>A0AAX4K5K9</accession>
<keyword evidence="3" id="KW-0863">Zinc-finger</keyword>
<keyword evidence="6" id="KW-0805">Transcription regulation</keyword>
<evidence type="ECO:0000256" key="9">
    <source>
        <dbReference type="ARBA" id="ARBA00023242"/>
    </source>
</evidence>
<protein>
    <recommendedName>
        <fullName evidence="10">SAGA-associated factor 11</fullName>
    </recommendedName>
</protein>
<evidence type="ECO:0000256" key="1">
    <source>
        <dbReference type="ARBA" id="ARBA00004123"/>
    </source>
</evidence>
<dbReference type="GO" id="GO:0006325">
    <property type="term" value="P:chromatin organization"/>
    <property type="evidence" value="ECO:0007669"/>
    <property type="project" value="UniProtKB-KW"/>
</dbReference>
<keyword evidence="5" id="KW-0156">Chromatin regulator</keyword>
<feature type="compositionally biased region" description="Low complexity" evidence="11">
    <location>
        <begin position="233"/>
        <end position="249"/>
    </location>
</feature>
<name>A0AAX4K5K9_9TREE</name>
<feature type="compositionally biased region" description="Low complexity" evidence="11">
    <location>
        <begin position="55"/>
        <end position="75"/>
    </location>
</feature>
<feature type="compositionally biased region" description="Low complexity" evidence="11">
    <location>
        <begin position="328"/>
        <end position="338"/>
    </location>
</feature>
<dbReference type="AlphaFoldDB" id="A0AAX4K5K9"/>
<evidence type="ECO:0000256" key="2">
    <source>
        <dbReference type="ARBA" id="ARBA00022723"/>
    </source>
</evidence>
<feature type="compositionally biased region" description="Polar residues" evidence="11">
    <location>
        <begin position="250"/>
        <end position="262"/>
    </location>
</feature>
<feature type="region of interest" description="Disordered" evidence="11">
    <location>
        <begin position="55"/>
        <end position="115"/>
    </location>
</feature>
<evidence type="ECO:0000256" key="7">
    <source>
        <dbReference type="ARBA" id="ARBA00023159"/>
    </source>
</evidence>
<dbReference type="InterPro" id="IPR051078">
    <property type="entry name" value="SGF11"/>
</dbReference>
<dbReference type="InterPro" id="IPR013246">
    <property type="entry name" value="SAGA_su_Sgf11"/>
</dbReference>
<dbReference type="Gene3D" id="3.30.160.60">
    <property type="entry name" value="Classic Zinc Finger"/>
    <property type="match status" value="1"/>
</dbReference>
<keyword evidence="2" id="KW-0479">Metal-binding</keyword>
<feature type="compositionally biased region" description="Low complexity" evidence="11">
    <location>
        <begin position="285"/>
        <end position="299"/>
    </location>
</feature>
<evidence type="ECO:0000256" key="10">
    <source>
        <dbReference type="RuleBase" id="RU261113"/>
    </source>
</evidence>
<reference evidence="12 13" key="1">
    <citation type="submission" date="2024-01" db="EMBL/GenBank/DDBJ databases">
        <title>Comparative genomics of Cryptococcus and Kwoniella reveals pathogenesis evolution and contrasting modes of karyotype evolution via chromosome fusion or intercentromeric recombination.</title>
        <authorList>
            <person name="Coelho M.A."/>
            <person name="David-Palma M."/>
            <person name="Shea T."/>
            <person name="Bowers K."/>
            <person name="McGinley-Smith S."/>
            <person name="Mohammad A.W."/>
            <person name="Gnirke A."/>
            <person name="Yurkov A.M."/>
            <person name="Nowrousian M."/>
            <person name="Sun S."/>
            <person name="Cuomo C.A."/>
            <person name="Heitman J."/>
        </authorList>
    </citation>
    <scope>NUCLEOTIDE SEQUENCE [LARGE SCALE GENOMIC DNA]</scope>
    <source>
        <strain evidence="12 13">CBS 6074</strain>
    </source>
</reference>
<keyword evidence="4" id="KW-0862">Zinc</keyword>
<keyword evidence="8" id="KW-0804">Transcription</keyword>
<evidence type="ECO:0000313" key="13">
    <source>
        <dbReference type="Proteomes" id="UP001355207"/>
    </source>
</evidence>
<organism evidence="12 13">
    <name type="scientific">Kwoniella dendrophila CBS 6074</name>
    <dbReference type="NCBI Taxonomy" id="1295534"/>
    <lineage>
        <taxon>Eukaryota</taxon>
        <taxon>Fungi</taxon>
        <taxon>Dikarya</taxon>
        <taxon>Basidiomycota</taxon>
        <taxon>Agaricomycotina</taxon>
        <taxon>Tremellomycetes</taxon>
        <taxon>Tremellales</taxon>
        <taxon>Cryptococcaceae</taxon>
        <taxon>Kwoniella</taxon>
    </lineage>
</organism>
<keyword evidence="9" id="KW-0539">Nucleus</keyword>
<dbReference type="PANTHER" id="PTHR46367">
    <property type="entry name" value="ATAXIN-7-LIKE PROTEIN 3"/>
    <property type="match status" value="1"/>
</dbReference>
<evidence type="ECO:0000256" key="11">
    <source>
        <dbReference type="SAM" id="MobiDB-lite"/>
    </source>
</evidence>
<dbReference type="Proteomes" id="UP001355207">
    <property type="component" value="Chromosome 11"/>
</dbReference>
<dbReference type="EMBL" id="CP144108">
    <property type="protein sequence ID" value="WWC92996.1"/>
    <property type="molecule type" value="Genomic_DNA"/>
</dbReference>
<dbReference type="GO" id="GO:0006357">
    <property type="term" value="P:regulation of transcription by RNA polymerase II"/>
    <property type="evidence" value="ECO:0007669"/>
    <property type="project" value="TreeGrafter"/>
</dbReference>
<comment type="similarity">
    <text evidence="10">Belongs to the SGF11 family.</text>
</comment>
<feature type="compositionally biased region" description="Gly residues" evidence="11">
    <location>
        <begin position="102"/>
        <end position="114"/>
    </location>
</feature>